<dbReference type="AlphaFoldDB" id="A0A8D8YLH6"/>
<name>A0A8D8YLH6_9HEMI</name>
<evidence type="ECO:0000256" key="1">
    <source>
        <dbReference type="SAM" id="Phobius"/>
    </source>
</evidence>
<keyword evidence="1" id="KW-0472">Membrane</keyword>
<reference evidence="2" key="1">
    <citation type="submission" date="2021-05" db="EMBL/GenBank/DDBJ databases">
        <authorList>
            <person name="Alioto T."/>
            <person name="Alioto T."/>
            <person name="Gomez Garrido J."/>
        </authorList>
    </citation>
    <scope>NUCLEOTIDE SEQUENCE</scope>
</reference>
<dbReference type="EMBL" id="HBUF01382429">
    <property type="protein sequence ID" value="CAG6730833.1"/>
    <property type="molecule type" value="Transcribed_RNA"/>
</dbReference>
<organism evidence="2">
    <name type="scientific">Cacopsylla melanoneura</name>
    <dbReference type="NCBI Taxonomy" id="428564"/>
    <lineage>
        <taxon>Eukaryota</taxon>
        <taxon>Metazoa</taxon>
        <taxon>Ecdysozoa</taxon>
        <taxon>Arthropoda</taxon>
        <taxon>Hexapoda</taxon>
        <taxon>Insecta</taxon>
        <taxon>Pterygota</taxon>
        <taxon>Neoptera</taxon>
        <taxon>Paraneoptera</taxon>
        <taxon>Hemiptera</taxon>
        <taxon>Sternorrhyncha</taxon>
        <taxon>Psylloidea</taxon>
        <taxon>Psyllidae</taxon>
        <taxon>Psyllinae</taxon>
        <taxon>Cacopsylla</taxon>
    </lineage>
</organism>
<protein>
    <submittedName>
        <fullName evidence="2">Uncharacterized protein</fullName>
    </submittedName>
</protein>
<sequence>MNDVHALFTLDYIFQDIVLNEKSDNVLIILINVHERDFTYRTEIVWTIVIIQAYIIWVSFYRNPTGFFLHYFSFIHTIKIRLYTVLDVFINIISSKFKIYPRDILPI</sequence>
<keyword evidence="1" id="KW-1133">Transmembrane helix</keyword>
<proteinExistence type="predicted"/>
<accession>A0A8D8YLH6</accession>
<evidence type="ECO:0000313" key="2">
    <source>
        <dbReference type="EMBL" id="CAG6730833.1"/>
    </source>
</evidence>
<keyword evidence="1" id="KW-0812">Transmembrane</keyword>
<feature type="transmembrane region" description="Helical" evidence="1">
    <location>
        <begin position="68"/>
        <end position="93"/>
    </location>
</feature>
<dbReference type="EMBL" id="HBUF01382430">
    <property type="protein sequence ID" value="CAG6730834.1"/>
    <property type="molecule type" value="Transcribed_RNA"/>
</dbReference>
<feature type="transmembrane region" description="Helical" evidence="1">
    <location>
        <begin position="44"/>
        <end position="62"/>
    </location>
</feature>